<keyword evidence="2" id="KW-0472">Membrane</keyword>
<feature type="domain" description="Major facilitator superfamily (MFS) profile" evidence="3">
    <location>
        <begin position="12"/>
        <end position="436"/>
    </location>
</feature>
<dbReference type="PROSITE" id="PS50850">
    <property type="entry name" value="MFS"/>
    <property type="match status" value="1"/>
</dbReference>
<dbReference type="SUPFAM" id="SSF103473">
    <property type="entry name" value="MFS general substrate transporter"/>
    <property type="match status" value="1"/>
</dbReference>
<feature type="transmembrane region" description="Helical" evidence="2">
    <location>
        <begin position="412"/>
        <end position="431"/>
    </location>
</feature>
<feature type="transmembrane region" description="Helical" evidence="2">
    <location>
        <begin position="82"/>
        <end position="101"/>
    </location>
</feature>
<dbReference type="GO" id="GO:0016020">
    <property type="term" value="C:membrane"/>
    <property type="evidence" value="ECO:0007669"/>
    <property type="project" value="UniProtKB-SubCell"/>
</dbReference>
<comment type="subcellular location">
    <subcellularLocation>
        <location evidence="1">Membrane</location>
        <topology evidence="1">Multi-pass membrane protein</topology>
    </subcellularLocation>
</comment>
<name>U5EQH4_9DIPT</name>
<feature type="transmembrane region" description="Helical" evidence="2">
    <location>
        <begin position="12"/>
        <end position="37"/>
    </location>
</feature>
<feature type="transmembrane region" description="Helical" evidence="2">
    <location>
        <begin position="49"/>
        <end position="70"/>
    </location>
</feature>
<protein>
    <submittedName>
        <fullName evidence="4">Putative transmembrane transport</fullName>
    </submittedName>
</protein>
<dbReference type="PANTHER" id="PTHR11360:SF229">
    <property type="entry name" value="AGAP007601-PA"/>
    <property type="match status" value="1"/>
</dbReference>
<dbReference type="AlphaFoldDB" id="U5EQH4"/>
<dbReference type="Gene3D" id="1.20.1250.20">
    <property type="entry name" value="MFS general substrate transporter like domains"/>
    <property type="match status" value="1"/>
</dbReference>
<feature type="transmembrane region" description="Helical" evidence="2">
    <location>
        <begin position="141"/>
        <end position="162"/>
    </location>
</feature>
<proteinExistence type="evidence at transcript level"/>
<evidence type="ECO:0000256" key="2">
    <source>
        <dbReference type="SAM" id="Phobius"/>
    </source>
</evidence>
<keyword evidence="2" id="KW-1133">Transmembrane helix</keyword>
<evidence type="ECO:0000313" key="4">
    <source>
        <dbReference type="EMBL" id="JAB56608.1"/>
    </source>
</evidence>
<accession>U5EQH4</accession>
<feature type="transmembrane region" description="Helical" evidence="2">
    <location>
        <begin position="107"/>
        <end position="129"/>
    </location>
</feature>
<keyword evidence="2 4" id="KW-0812">Transmembrane</keyword>
<feature type="transmembrane region" description="Helical" evidence="2">
    <location>
        <begin position="168"/>
        <end position="189"/>
    </location>
</feature>
<evidence type="ECO:0000259" key="3">
    <source>
        <dbReference type="PROSITE" id="PS50850"/>
    </source>
</evidence>
<dbReference type="EMBL" id="GANO01003263">
    <property type="protein sequence ID" value="JAB56608.1"/>
    <property type="molecule type" value="mRNA"/>
</dbReference>
<dbReference type="GO" id="GO:0008028">
    <property type="term" value="F:monocarboxylic acid transmembrane transporter activity"/>
    <property type="evidence" value="ECO:0007669"/>
    <property type="project" value="TreeGrafter"/>
</dbReference>
<dbReference type="InterPro" id="IPR036259">
    <property type="entry name" value="MFS_trans_sf"/>
</dbReference>
<dbReference type="InterPro" id="IPR020846">
    <property type="entry name" value="MFS_dom"/>
</dbReference>
<feature type="non-terminal residue" evidence="4">
    <location>
        <position position="1"/>
    </location>
</feature>
<sequence length="461" mass="50274">ISNNRLPNGGFGWLVVAGCALSNVFNQSLISIFGLLFGEFLSNELGQGTSGAALVMNLCSVCLNFSGLITGSIIKKLSVRKTAILGSILTGSGLILCSISQSFWQILVFYGVFVGLGFGLINPSSFIAVNSYFTTKKGQAVGLALAGTGLGQMVMPNLVSFLLNEYGFRGTVLIMGGLALNGVVGALLYQPVKWHMKNYKADSTNSIDEAEKASLLSKKKKIIDMIEDSEVAKKSVFKRIARAMDLKLLKSFTFLNIIIGLAFAYSASISFSMLFPYFLQNTAHLSKTDTALCMSILAGADLTSRLILPTITDRFKFSSRSIFLVAAIFLVIARSTLAETRSRLSLLVVSCFYGFVRAATIVNQNLTIAEYCNCEKRQTMLPNALGLNMVAKGFFVITLGQLLGWIRDKTGNYSLCLHAQNILLVIVIVMWTPEILYKKFLVSTLLSQSLVKYFEHVNTVN</sequence>
<feature type="transmembrane region" description="Helical" evidence="2">
    <location>
        <begin position="252"/>
        <end position="279"/>
    </location>
</feature>
<feature type="transmembrane region" description="Helical" evidence="2">
    <location>
        <begin position="384"/>
        <end position="406"/>
    </location>
</feature>
<dbReference type="PANTHER" id="PTHR11360">
    <property type="entry name" value="MONOCARBOXYLATE TRANSPORTER"/>
    <property type="match status" value="1"/>
</dbReference>
<organism evidence="4">
    <name type="scientific">Corethrella appendiculata</name>
    <dbReference type="NCBI Taxonomy" id="1370023"/>
    <lineage>
        <taxon>Eukaryota</taxon>
        <taxon>Metazoa</taxon>
        <taxon>Ecdysozoa</taxon>
        <taxon>Arthropoda</taxon>
        <taxon>Hexapoda</taxon>
        <taxon>Insecta</taxon>
        <taxon>Pterygota</taxon>
        <taxon>Neoptera</taxon>
        <taxon>Endopterygota</taxon>
        <taxon>Diptera</taxon>
        <taxon>Nematocera</taxon>
        <taxon>Culicoidea</taxon>
        <taxon>Chaoboridae</taxon>
        <taxon>Corethrella</taxon>
    </lineage>
</organism>
<reference evidence="4" key="1">
    <citation type="journal article" date="2014" name="Insect Biochem. Mol. Biol.">
        <title>An insight into the sialome of the frog biting fly, Corethrella appendiculata.</title>
        <authorList>
            <person name="Ribeiro J.M.C."/>
            <person name="Chagas A.C."/>
            <person name="Pham V.M."/>
            <person name="Lounibos L.P."/>
            <person name="Calvo E."/>
        </authorList>
    </citation>
    <scope>NUCLEOTIDE SEQUENCE</scope>
    <source>
        <tissue evidence="4">Salivary glands</tissue>
    </source>
</reference>
<dbReference type="CDD" id="cd17352">
    <property type="entry name" value="MFS_MCT_SLC16"/>
    <property type="match status" value="1"/>
</dbReference>
<dbReference type="InterPro" id="IPR011701">
    <property type="entry name" value="MFS"/>
</dbReference>
<dbReference type="InterPro" id="IPR050327">
    <property type="entry name" value="Proton-linked_MCT"/>
</dbReference>
<feature type="transmembrane region" description="Helical" evidence="2">
    <location>
        <begin position="320"/>
        <end position="338"/>
    </location>
</feature>
<evidence type="ECO:0000256" key="1">
    <source>
        <dbReference type="ARBA" id="ARBA00004141"/>
    </source>
</evidence>
<dbReference type="Pfam" id="PF07690">
    <property type="entry name" value="MFS_1"/>
    <property type="match status" value="1"/>
</dbReference>
<feature type="transmembrane region" description="Helical" evidence="2">
    <location>
        <begin position="344"/>
        <end position="363"/>
    </location>
</feature>
<feature type="non-terminal residue" evidence="4">
    <location>
        <position position="461"/>
    </location>
</feature>